<feature type="domain" description="Ig-like" evidence="1">
    <location>
        <begin position="21"/>
        <end position="78"/>
    </location>
</feature>
<dbReference type="Gene3D" id="2.60.40.10">
    <property type="entry name" value="Immunoglobulins"/>
    <property type="match status" value="1"/>
</dbReference>
<reference evidence="2 3" key="1">
    <citation type="submission" date="2022-05" db="EMBL/GenBank/DDBJ databases">
        <authorList>
            <consortium name="Genoscope - CEA"/>
            <person name="William W."/>
        </authorList>
    </citation>
    <scope>NUCLEOTIDE SEQUENCE [LARGE SCALE GENOMIC DNA]</scope>
</reference>
<evidence type="ECO:0000313" key="2">
    <source>
        <dbReference type="EMBL" id="CAH3158682.1"/>
    </source>
</evidence>
<evidence type="ECO:0000313" key="3">
    <source>
        <dbReference type="Proteomes" id="UP001159428"/>
    </source>
</evidence>
<keyword evidence="3" id="KW-1185">Reference proteome</keyword>
<dbReference type="SUPFAM" id="SSF48726">
    <property type="entry name" value="Immunoglobulin"/>
    <property type="match status" value="1"/>
</dbReference>
<dbReference type="Pfam" id="PF13927">
    <property type="entry name" value="Ig_3"/>
    <property type="match status" value="1"/>
</dbReference>
<dbReference type="EMBL" id="CALNXJ010000068">
    <property type="protein sequence ID" value="CAH3158682.1"/>
    <property type="molecule type" value="Genomic_DNA"/>
</dbReference>
<gene>
    <name evidence="2" type="ORF">PMEA_00030569</name>
</gene>
<dbReference type="InterPro" id="IPR036179">
    <property type="entry name" value="Ig-like_dom_sf"/>
</dbReference>
<accession>A0AAU9XUU8</accession>
<dbReference type="Proteomes" id="UP001159428">
    <property type="component" value="Unassembled WGS sequence"/>
</dbReference>
<dbReference type="InterPro" id="IPR013783">
    <property type="entry name" value="Ig-like_fold"/>
</dbReference>
<organism evidence="2 3">
    <name type="scientific">Pocillopora meandrina</name>
    <dbReference type="NCBI Taxonomy" id="46732"/>
    <lineage>
        <taxon>Eukaryota</taxon>
        <taxon>Metazoa</taxon>
        <taxon>Cnidaria</taxon>
        <taxon>Anthozoa</taxon>
        <taxon>Hexacorallia</taxon>
        <taxon>Scleractinia</taxon>
        <taxon>Astrocoeniina</taxon>
        <taxon>Pocilloporidae</taxon>
        <taxon>Pocillopora</taxon>
    </lineage>
</organism>
<comment type="caution">
    <text evidence="2">The sequence shown here is derived from an EMBL/GenBank/DDBJ whole genome shotgun (WGS) entry which is preliminary data.</text>
</comment>
<dbReference type="InterPro" id="IPR007110">
    <property type="entry name" value="Ig-like_dom"/>
</dbReference>
<dbReference type="PROSITE" id="PS50835">
    <property type="entry name" value="IG_LIKE"/>
    <property type="match status" value="1"/>
</dbReference>
<evidence type="ECO:0000259" key="1">
    <source>
        <dbReference type="PROSITE" id="PS50835"/>
    </source>
</evidence>
<proteinExistence type="predicted"/>
<name>A0AAU9XUU8_9CNID</name>
<dbReference type="AlphaFoldDB" id="A0AAU9XUU8"/>
<sequence length="78" mass="8244">MQGSFTGKLESTVQLIVTEAPLINLPLGGKHYIEGSPVTISCKASGKPLPNVAWIRNGVQKSSGKGDAILKTIYMSSK</sequence>
<protein>
    <recommendedName>
        <fullName evidence="1">Ig-like domain-containing protein</fullName>
    </recommendedName>
</protein>